<feature type="region of interest" description="Disordered" evidence="1">
    <location>
        <begin position="1863"/>
        <end position="1889"/>
    </location>
</feature>
<feature type="compositionally biased region" description="Pro residues" evidence="1">
    <location>
        <begin position="1871"/>
        <end position="1885"/>
    </location>
</feature>
<feature type="region of interest" description="Disordered" evidence="1">
    <location>
        <begin position="3804"/>
        <end position="3824"/>
    </location>
</feature>
<keyword evidence="2" id="KW-1133">Transmembrane helix</keyword>
<name>X6MIZ2_RETFI</name>
<accession>X6MIZ2</accession>
<feature type="region of interest" description="Disordered" evidence="1">
    <location>
        <begin position="3639"/>
        <end position="3676"/>
    </location>
</feature>
<evidence type="ECO:0000256" key="2">
    <source>
        <dbReference type="SAM" id="Phobius"/>
    </source>
</evidence>
<feature type="transmembrane region" description="Helical" evidence="2">
    <location>
        <begin position="3272"/>
        <end position="3292"/>
    </location>
</feature>
<dbReference type="SUPFAM" id="SSF57184">
    <property type="entry name" value="Growth factor receptor domain"/>
    <property type="match status" value="1"/>
</dbReference>
<feature type="transmembrane region" description="Helical" evidence="2">
    <location>
        <begin position="3465"/>
        <end position="3481"/>
    </location>
</feature>
<feature type="transmembrane region" description="Helical" evidence="2">
    <location>
        <begin position="3179"/>
        <end position="3198"/>
    </location>
</feature>
<feature type="compositionally biased region" description="Low complexity" evidence="1">
    <location>
        <begin position="3745"/>
        <end position="3759"/>
    </location>
</feature>
<feature type="non-terminal residue" evidence="3">
    <location>
        <position position="1"/>
    </location>
</feature>
<feature type="transmembrane region" description="Helical" evidence="2">
    <location>
        <begin position="3433"/>
        <end position="3453"/>
    </location>
</feature>
<evidence type="ECO:0000313" key="4">
    <source>
        <dbReference type="Proteomes" id="UP000023152"/>
    </source>
</evidence>
<evidence type="ECO:0000256" key="1">
    <source>
        <dbReference type="SAM" id="MobiDB-lite"/>
    </source>
</evidence>
<dbReference type="SUPFAM" id="SSF51126">
    <property type="entry name" value="Pectin lyase-like"/>
    <property type="match status" value="2"/>
</dbReference>
<organism evidence="3 4">
    <name type="scientific">Reticulomyxa filosa</name>
    <dbReference type="NCBI Taxonomy" id="46433"/>
    <lineage>
        <taxon>Eukaryota</taxon>
        <taxon>Sar</taxon>
        <taxon>Rhizaria</taxon>
        <taxon>Retaria</taxon>
        <taxon>Foraminifera</taxon>
        <taxon>Monothalamids</taxon>
        <taxon>Reticulomyxidae</taxon>
        <taxon>Reticulomyxa</taxon>
    </lineage>
</organism>
<keyword evidence="4" id="KW-1185">Reference proteome</keyword>
<protein>
    <submittedName>
        <fullName evidence="3">Adhesin-like protein</fullName>
    </submittedName>
</protein>
<feature type="compositionally biased region" description="Polar residues" evidence="1">
    <location>
        <begin position="3735"/>
        <end position="3744"/>
    </location>
</feature>
<dbReference type="InterPro" id="IPR006626">
    <property type="entry name" value="PbH1"/>
</dbReference>
<feature type="transmembrane region" description="Helical" evidence="2">
    <location>
        <begin position="3313"/>
        <end position="3330"/>
    </location>
</feature>
<comment type="caution">
    <text evidence="3">The sequence shown here is derived from an EMBL/GenBank/DDBJ whole genome shotgun (WGS) entry which is preliminary data.</text>
</comment>
<dbReference type="PANTHER" id="PTHR11319:SF35">
    <property type="entry name" value="OUTER MEMBRANE PROTEIN PMPC-RELATED"/>
    <property type="match status" value="1"/>
</dbReference>
<dbReference type="Proteomes" id="UP000023152">
    <property type="component" value="Unassembled WGS sequence"/>
</dbReference>
<feature type="region of interest" description="Disordered" evidence="1">
    <location>
        <begin position="2472"/>
        <end position="2494"/>
    </location>
</feature>
<feature type="transmembrane region" description="Helical" evidence="2">
    <location>
        <begin position="3407"/>
        <end position="3427"/>
    </location>
</feature>
<dbReference type="EMBL" id="ASPP01020293">
    <property type="protein sequence ID" value="ETO13973.1"/>
    <property type="molecule type" value="Genomic_DNA"/>
</dbReference>
<dbReference type="PANTHER" id="PTHR11319">
    <property type="entry name" value="G PROTEIN-COUPLED RECEPTOR-RELATED"/>
    <property type="match status" value="1"/>
</dbReference>
<keyword evidence="2" id="KW-0812">Transmembrane</keyword>
<feature type="compositionally biased region" description="Low complexity" evidence="1">
    <location>
        <begin position="2472"/>
        <end position="2493"/>
    </location>
</feature>
<dbReference type="InterPro" id="IPR009030">
    <property type="entry name" value="Growth_fac_rcpt_cys_sf"/>
</dbReference>
<feature type="region of interest" description="Disordered" evidence="1">
    <location>
        <begin position="3735"/>
        <end position="3759"/>
    </location>
</feature>
<feature type="transmembrane region" description="Helical" evidence="2">
    <location>
        <begin position="3487"/>
        <end position="3510"/>
    </location>
</feature>
<reference evidence="3 4" key="1">
    <citation type="journal article" date="2013" name="Curr. Biol.">
        <title>The Genome of the Foraminiferan Reticulomyxa filosa.</title>
        <authorList>
            <person name="Glockner G."/>
            <person name="Hulsmann N."/>
            <person name="Schleicher M."/>
            <person name="Noegel A.A."/>
            <person name="Eichinger L."/>
            <person name="Gallinger C."/>
            <person name="Pawlowski J."/>
            <person name="Sierra R."/>
            <person name="Euteneuer U."/>
            <person name="Pillet L."/>
            <person name="Moustafa A."/>
            <person name="Platzer M."/>
            <person name="Groth M."/>
            <person name="Szafranski K."/>
            <person name="Schliwa M."/>
        </authorList>
    </citation>
    <scope>NUCLEOTIDE SEQUENCE [LARGE SCALE GENOMIC DNA]</scope>
</reference>
<dbReference type="InterPro" id="IPR011050">
    <property type="entry name" value="Pectin_lyase_fold/virulence"/>
</dbReference>
<feature type="region of interest" description="Disordered" evidence="1">
    <location>
        <begin position="3531"/>
        <end position="3568"/>
    </location>
</feature>
<evidence type="ECO:0000313" key="3">
    <source>
        <dbReference type="EMBL" id="ETO13973.1"/>
    </source>
</evidence>
<keyword evidence="2" id="KW-0472">Membrane</keyword>
<sequence length="3863" mass="427308">TNTWLKINSTLFENNIGTLFDSQQSNTSWEGIPSTLACPTNTDQWDVTGVMEWERVNFISNAIGSGGNYLMRFMNHRIWMKQLQLINNNCSTDSISNTFATQCLMFIDTTFKMAQNTYISTNYGPSIIDIKRSTESLSHLSTVETCIDTNTEKNDTAIAFVYAHDVGSGDIIKITNNAIDSLRVHYGIYLEQDDTAFKNQTINAIIMDNVFKEVSTTSLFFHQTTKAENTSIQLNISHNTFETTTMIGNWYSDNQNNRRSHVDFVDNTFKNYKNNHASPFLIQLTTNGNPVTFLLNNNKWNNLQTNKWIELYGKIDTVHNNMLIEDNSEYLYCEDCNSISMEGMIFESFVHGLNIKRVNVTKTNSMSIKIHHCTFNDESLSSSLEMIRIYNIQPTDTILINASNFTQAYVNMSFGASGKKMSTQPTTANIWIDNVIFKDFTTSASLHLTDIDFSLVNNSYRPWVKIEKSSFLSMIGEIAVMDWKLIANNFNDISQPRILLVDNIFENNKVEWIIKWRSDHWSNACILGPVVQLTTNIFSENTVWNIIQMSGPDLSTYTPLLDALQNTFTSNNVSDSLINIKDASLILSSSTINNHRLIVNSQISNIQLSNIITYGSDVIYLNDTRSSTFGTKLTATNCQFTSQWSNLGVNMNVQSYDQIIWSSSNFSKITFSFESGTDTHASFAHQVYFSQCTFSYYHLQTALIINVPTYHPWLFNSSLHLCRFQHSLNHFTSKPLILLNNLNRNKNKLANISISDSFFTNNTDVIGIVEDEETTNTQNVFLTELILTSVTSQSNKGTVLYYLFNGIASHKIELYSCHWLDNVQMQENSSSLVILDTFSRNDCSLLDLDTSSTYAQHFIVTGSTFDSNNYSTAIIYAYCSVLLLKSSSLGNNQGNISSFLMTQVADVTISESLFKSNVGGTYGCVFDSSFNNSFSVYRVLSSIFETNHAVLGGALSFYYNNSIYIRPVVSIVNSSFLRNTASGYGGGAFVKIVPGVNEHVGENQSISGKVTVQISHFQWNIAPYGGGMFLQGISIDSKQSVFSGNNASVAGGGALVHNPDQCSNTSTKMNPVFYIENSNFNLNSAPFGLGGGIVSNCYVLKMVNGSVSNNTAQYRGGGIVAHSTCLQMQRLNIQSNSADFGGAIAISELRSQTDCNTFINNSTLFDSNTAIYGGGAIHILNLLINVEATKYEFLQFQVHPEAARMIDFESIQFLHNKASKYGGALAVSRHWLEYDSGNEIVLNESSTISMLVEKTLFTSNSIRETSFDETHGGGAIAWLTESLSKGQLNLMNSEFKTNDGGSQGGAIFITSFECQGSDLPYTLGACTCKDYSSNMTTRVVQSNIFGNQAQLGGGISTATGLIQIMKTNFSVHNSTFGGAMALRSAHEIYEATSENNYATEYGGAMYVGCVEDIRIKQSTFSKNKGKIGGGMYAEHASTLDIDRVKWLSNKGVVGGGAFGLGVTSDPNKQQVHFTNNRFDSNQAVFGSISYINTHQYVDLLYSSPSLPLSVNKTALTYPFDINVDSYYGGNIQRLYLILSSDTDLLFNKIYSWDDSHLQLISSNNQKIANISQYGLGYPHIVVFDIKQGALASETALQLVLNATELIAYMNMGKSQKLNVSFDLIGVVPGSTSIDQTTTLIKFANCAAVNNLALGMGGFFMDNNFGNTNLFIDKSKFSSNDGAASSVGAFWSCSADMKPKAFVRIQNTFIGNNSAIVAIAAMSSKCTQLEIENVHLDGNKCQGYAGNGHFQYSSLKMTNVIVSNSVTQLSGNMWAEHSTVAMDNCTFLNNKAVNGNGGCMYITRVADMIFEKNGNISSDDVLHLQNSKFINNQCGLGGGCLYISTDFDTIDVNVTDTSAFTKQTFSPTFSPTSPPTSPPTFSPTSPPSISSRRLVETIDGEPCNIQLLITGDTFHTGDISWKLTGNNGTSHTGNYANSTCISTNETCLQFTIKDSFGDGLGYGDGTWSIVWNNHTFISPSHGDYGPSETIEICNPKSWKNVYKSITMGATIHDSSGSNLLLDMKNQLFKLMDNRLVVDITFSNVFSMYPKTNNTECIRSGRYCYPERLGGSDILKHMLAVLCLWADPSLSSTLNWQYFWNDTNDTTILNNALDIISRCPLVQGNLNSNSTIDALNVSLSFNKVFEGQSLPLVVASNQAYHVADVNDEFTNWNSNSSYCNILHQSELVPFVCKAFDGTYAPVICQSSICQDWGYDESYIKLKFYNVTSAELIPSEPFELGTKYYAFHKVPMKILILDQGCNYTNTDSDLTKVVTFLRLPSTCNWVKLVESFYHFGARAIVFSNSDVHNTTKSSSSVQRIDINATMNNINQSAFASLESKISSSLNELLSGKTQRFVYRIVSNKTITFITTVEVNDTKTPYENLEQSVFTTMLSNAVLYQLQSSSEGSYSMTFNSLVHYTQIPTQAPTISPTQQPTPAVVHVNIPIRVATKIPHNFVIKTGANYTIDMVKDKQPTTPLPTTVPTVAAPTASNTNPTSKKKEVGFQLYRSEFDQPFKLFGLNHVNSSQQDTIQRFWNLCNITQYSPRSANLHLGMDTVFETLNSFCLFYEDYILIPLNQTNISVTSTNQEHWISFAPSSSTKCSKAVSLTIQNLTKGSYCLAVQRKTSTKPYKVLIKRLYNWIAPNVQIDNCVFQENKAGKNGGAMNIQGKWNMENYLSVGVFNTSFDYNSGGEYGGAFGGYFGVSSSLSDLPFIGAVDFNKVTMTNNSAKYGAGVSMALNSQVQTTFKSVIRFTDSLLYGNNASIHGGGAYVNWGNLQLVRTVLSKNIAEQDGGGVWMQNAVFSSSQVLFQGNVAGSYGGGHYRELSQVAPYQMCMGFYYTNLTKNIASRGGAFYWKLYGKTSDHEADCTLFLNASNHDNNASVAAPDGFFEIVQGDNPITDPNSLLSGFCKSSSSCATFSSSVKYLCVQTTTVDFSGPCEKASLNTSIDKSKLYKPILYFNMTPGSYKLMQVFGWDAFGNPLKSVKYTVKLERVPPVTVTTTAPGRENLSWVFPMLVDAGSVGKTGNASVVDPNGVAITQIVKVTVINCFPGYYQKIQQNLGEGIFTCQACGLGEYTLKTNPCKECPLGCKCEGYNFVTVKLNWYAIANDNGYLATQICPAGYCCNNTNGCNFLNTSYLCATGRNSSVPLCGRCTEGLSETTSPSGDCAICTDNSGLTKQILLAVFLGIAMIGLFFRSGWREAQKAPMPIETYLTKSALFVFQLIPFLTFQQTSKIIEPLARAANFRMDFFSSSSSGECVLKNMSGRQKLSLDLLPSLVLFVELLIVYVGMMSYKYIKLNGRPLPVRWENGFNSAIWNVFITLYAQIASALIKLTNCRPVSGYGVRMYYVGHVECYDKWHFIAYAALFVIVTVPIFLYFVMLREYRVGGHLYLKIRYPSLVLMFRKNTWWHVSYGLLRRFAIVFVSSLPFSSTEVTSTVLAIIVGLIVAIQLFVNPMAHHSTNIGEAYVWFIALAITLFNIKLEAPSAFHLIEAILALGPFFLTPYFIYLLLLDKLPYIPTLEGQTSTDLIDEDNTLSEDIGTPRESNKSPKGTKSPKETLQSESTIPHKRIVRKHTKTGLMIDNDGSKKVTIPLINVQLTLLKKAPPPEGALPPGGVFTDTVKMAETVRDDFLKKHAMIRRLQSNESNKQQRKRSKQDSGDIGKMPIMSNDTTERKIDGELIGNGAAPAEDDRLMSELLSDDQAFAQGTDQTGNQKAFDKVASDTNLEDLAQEVISSDQKENTTGNNLINNPSNVSNPNDNVTFRGNIEDLVDEMLLGADKDENNENLTVRSNNLEDLVDELMNDEDEDEGKGENQILKNDQDEKKTLISNEVVTQTMRSNMDDVVGEIIDELIDESEESRSKN</sequence>
<proteinExistence type="predicted"/>
<gene>
    <name evidence="3" type="ORF">RFI_23398</name>
</gene>
<feature type="transmembrane region" description="Helical" evidence="2">
    <location>
        <begin position="3359"/>
        <end position="3379"/>
    </location>
</feature>
<dbReference type="SMART" id="SM00710">
    <property type="entry name" value="PbH1"/>
    <property type="match status" value="12"/>
</dbReference>